<keyword evidence="1" id="KW-1133">Transmembrane helix</keyword>
<keyword evidence="3" id="KW-1185">Reference proteome</keyword>
<dbReference type="RefSeq" id="WP_009021140.1">
    <property type="nucleotide sequence ID" value="NZ_DS999411.1"/>
</dbReference>
<dbReference type="EMBL" id="DS999411">
    <property type="protein sequence ID" value="EED36396.1"/>
    <property type="molecule type" value="Genomic_DNA"/>
</dbReference>
<evidence type="ECO:0008006" key="4">
    <source>
        <dbReference type="Google" id="ProtNLM"/>
    </source>
</evidence>
<feature type="transmembrane region" description="Helical" evidence="1">
    <location>
        <begin position="15"/>
        <end position="36"/>
    </location>
</feature>
<accession>B8KR15</accession>
<dbReference type="AlphaFoldDB" id="B8KR15"/>
<dbReference type="eggNOG" id="COG3198">
    <property type="taxonomic scope" value="Bacteria"/>
</dbReference>
<keyword evidence="1" id="KW-0472">Membrane</keyword>
<protein>
    <recommendedName>
        <fullName evidence="4">FixH family protein</fullName>
    </recommendedName>
</protein>
<keyword evidence="1" id="KW-0812">Transmembrane</keyword>
<name>B8KR15_9GAMM</name>
<reference evidence="3" key="1">
    <citation type="journal article" date="2013" name="BMC Microbiol.">
        <title>Taxonomy and evolution of bacteriochlorophyll a-containing members of the OM60/NOR5 clade of marine gammaproteobacteria: description of Luminiphilus syltensis gen. nov., sp. nov., reclassification of Haliea rubra as Pseudohaliea rubra gen. nov., comb. nov., and emendation of Chromatocurvus halotolerans.</title>
        <authorList>
            <person name="Spring S."/>
            <person name="Riedel T."/>
            <person name="Sproer C."/>
            <person name="Yan S."/>
            <person name="Harder J."/>
            <person name="Fuchs B.M."/>
        </authorList>
    </citation>
    <scope>NUCLEOTIDE SEQUENCE [LARGE SCALE GENOMIC DNA]</scope>
    <source>
        <strain evidence="3">NOR51-B</strain>
    </source>
</reference>
<proteinExistence type="predicted"/>
<dbReference type="InterPro" id="IPR008620">
    <property type="entry name" value="FixH"/>
</dbReference>
<sequence>MTIQHDIEHPWYRQFWPWFLILLPATAVVASIYTMIIAAHGADDLVVDDYYKNGLAINRQLTRQQEAKTMGISATLQTEGRDVSIRIPERFSFAQLRLRLSHPMEADRDMTLALHRVAPGIYQSKLPQAISGQWIWTVDVGDGSRWRLDGENRF</sequence>
<dbReference type="Pfam" id="PF05751">
    <property type="entry name" value="FixH"/>
    <property type="match status" value="1"/>
</dbReference>
<gene>
    <name evidence="2" type="ORF">NOR51B_2347</name>
</gene>
<evidence type="ECO:0000256" key="1">
    <source>
        <dbReference type="SAM" id="Phobius"/>
    </source>
</evidence>
<dbReference type="Proteomes" id="UP000004699">
    <property type="component" value="Unassembled WGS sequence"/>
</dbReference>
<organism evidence="2 3">
    <name type="scientific">Luminiphilus syltensis NOR5-1B</name>
    <dbReference type="NCBI Taxonomy" id="565045"/>
    <lineage>
        <taxon>Bacteria</taxon>
        <taxon>Pseudomonadati</taxon>
        <taxon>Pseudomonadota</taxon>
        <taxon>Gammaproteobacteria</taxon>
        <taxon>Cellvibrionales</taxon>
        <taxon>Halieaceae</taxon>
        <taxon>Luminiphilus</taxon>
    </lineage>
</organism>
<evidence type="ECO:0000313" key="3">
    <source>
        <dbReference type="Proteomes" id="UP000004699"/>
    </source>
</evidence>
<evidence type="ECO:0000313" key="2">
    <source>
        <dbReference type="EMBL" id="EED36396.1"/>
    </source>
</evidence>
<dbReference type="HOGENOM" id="CLU_100979_2_0_6"/>
<dbReference type="STRING" id="565045.NOR51B_2347"/>